<evidence type="ECO:0000256" key="17">
    <source>
        <dbReference type="ARBA" id="ARBA00022991"/>
    </source>
</evidence>
<evidence type="ECO:0000313" key="26">
    <source>
        <dbReference type="EMBL" id="MCP1168438.1"/>
    </source>
</evidence>
<evidence type="ECO:0000256" key="5">
    <source>
        <dbReference type="ARBA" id="ARBA00022543"/>
    </source>
</evidence>
<dbReference type="Pfam" id="PF08447">
    <property type="entry name" value="PAS_3"/>
    <property type="match status" value="1"/>
</dbReference>
<feature type="domain" description="PAC" evidence="25">
    <location>
        <begin position="413"/>
        <end position="465"/>
    </location>
</feature>
<feature type="transmembrane region" description="Helical" evidence="23">
    <location>
        <begin position="103"/>
        <end position="123"/>
    </location>
</feature>
<comment type="caution">
    <text evidence="26">The sequence shown here is derived from an EMBL/GenBank/DDBJ whole genome shotgun (WGS) entry which is preliminary data.</text>
</comment>
<keyword evidence="15" id="KW-0067">ATP-binding</keyword>
<dbReference type="AlphaFoldDB" id="A0A9X2FWJ0"/>
<evidence type="ECO:0000256" key="11">
    <source>
        <dbReference type="ARBA" id="ARBA00022692"/>
    </source>
</evidence>
<sequence>MTSAAETQEPRADYGGASHAERGGASRPGGAQLIAVYVAYLAAVAFGRWMVVIPEVPIAVWPPNGVILAMLLTQPRKSWGWWVGLGALGELTGNALWYHNPLVWALGYVVANAAAVVAAAWVLRALTKAPMRRFVSLRQVLAFLGIGVLAAPVISATLGSAVEMAAGKNPFTTTWPVWWLGDATGILIATPLIISAANAWRERAWPSPAQALEGGAIAVVLTGLSLWVLSAGATFAFLLPVPILWAALRFEFRGAALAVLVLTLAIGVHAQNFHRVPLSPAEIALLHMKLQALVLVGASTGLIVAAIIRQQRQALSELSRINDDLEARVAERTRAIEAAEQRFKATFENAGVGIGIVGGDGALVQVNDSLAQMLGRTAEEMEGHPLEVFTHPDDLAKGKAAWAQLASGQADDYDLEKRYLRKDGQTVWGHTTVSCVRRPDGRIDYLIKVIQNITERKRSETVRHMLMREVNHRSKNLLSVVQVIARQTATHSPQDFIKTFGERLRALAANQDILVNNEWQRVDLAELVRAQLGHFGTAGPRVRLSGPPVMVPPAAAQALGMALHELATNAAKYGSLSNQGGHVDISWTTGEDGFRMSWRETGGPPVTPPQRSGFGSMILDQLTASSMSGEVSLSYAPDGVVWELRCPMSTLHDGAGTEAQS</sequence>
<dbReference type="InterPro" id="IPR035965">
    <property type="entry name" value="PAS-like_dom_sf"/>
</dbReference>
<keyword evidence="8" id="KW-0285">Flavoprotein</keyword>
<accession>A0A9X2FWJ0</accession>
<dbReference type="InterPro" id="IPR000014">
    <property type="entry name" value="PAS"/>
</dbReference>
<feature type="region of interest" description="Disordered" evidence="22">
    <location>
        <begin position="1"/>
        <end position="25"/>
    </location>
</feature>
<evidence type="ECO:0000256" key="6">
    <source>
        <dbReference type="ARBA" id="ARBA00022553"/>
    </source>
</evidence>
<name>A0A9X2FWJ0_9RHOB</name>
<feature type="transmembrane region" description="Helical" evidence="23">
    <location>
        <begin position="135"/>
        <end position="158"/>
    </location>
</feature>
<feature type="domain" description="PAS" evidence="24">
    <location>
        <begin position="339"/>
        <end position="409"/>
    </location>
</feature>
<proteinExistence type="predicted"/>
<dbReference type="EC" id="2.7.13.3" evidence="3"/>
<keyword evidence="19 23" id="KW-0472">Membrane</keyword>
<keyword evidence="6" id="KW-0597">Phosphoprotein</keyword>
<keyword evidence="21" id="KW-0175">Coiled coil</keyword>
<keyword evidence="14" id="KW-0418">Kinase</keyword>
<dbReference type="NCBIfam" id="TIGR00229">
    <property type="entry name" value="sensory_box"/>
    <property type="match status" value="1"/>
</dbReference>
<evidence type="ECO:0000256" key="16">
    <source>
        <dbReference type="ARBA" id="ARBA00022989"/>
    </source>
</evidence>
<dbReference type="InterPro" id="IPR007895">
    <property type="entry name" value="MASE1"/>
</dbReference>
<evidence type="ECO:0000313" key="27">
    <source>
        <dbReference type="Proteomes" id="UP001139477"/>
    </source>
</evidence>
<dbReference type="SUPFAM" id="SSF55785">
    <property type="entry name" value="PYP-like sensor domain (PAS domain)"/>
    <property type="match status" value="1"/>
</dbReference>
<comment type="subcellular location">
    <subcellularLocation>
        <location evidence="2">Cell membrane</location>
        <topology evidence="2">Multi-pass membrane protein</topology>
    </subcellularLocation>
</comment>
<reference evidence="26" key="1">
    <citation type="submission" date="2022-06" db="EMBL/GenBank/DDBJ databases">
        <title>Limimaricola sediminis sp. nov., isolated from an intertidal sediment.</title>
        <authorList>
            <person name="Shao X."/>
        </authorList>
    </citation>
    <scope>NUCLEOTIDE SEQUENCE</scope>
    <source>
        <strain evidence="26">ASW11-118</strain>
    </source>
</reference>
<evidence type="ECO:0000256" key="20">
    <source>
        <dbReference type="ARBA" id="ARBA00023170"/>
    </source>
</evidence>
<dbReference type="SMART" id="SM00911">
    <property type="entry name" value="HWE_HK"/>
    <property type="match status" value="1"/>
</dbReference>
<keyword evidence="18" id="KW-0843">Virulence</keyword>
<dbReference type="InterPro" id="IPR000700">
    <property type="entry name" value="PAS-assoc_C"/>
</dbReference>
<evidence type="ECO:0000256" key="2">
    <source>
        <dbReference type="ARBA" id="ARBA00004651"/>
    </source>
</evidence>
<keyword evidence="16 23" id="KW-1133">Transmembrane helix</keyword>
<evidence type="ECO:0000259" key="24">
    <source>
        <dbReference type="PROSITE" id="PS50112"/>
    </source>
</evidence>
<evidence type="ECO:0000256" key="18">
    <source>
        <dbReference type="ARBA" id="ARBA00023026"/>
    </source>
</evidence>
<keyword evidence="13" id="KW-0547">Nucleotide-binding</keyword>
<evidence type="ECO:0000256" key="22">
    <source>
        <dbReference type="SAM" id="MobiDB-lite"/>
    </source>
</evidence>
<dbReference type="GO" id="GO:0009881">
    <property type="term" value="F:photoreceptor activity"/>
    <property type="evidence" value="ECO:0007669"/>
    <property type="project" value="UniProtKB-KW"/>
</dbReference>
<evidence type="ECO:0000256" key="10">
    <source>
        <dbReference type="ARBA" id="ARBA00022679"/>
    </source>
</evidence>
<evidence type="ECO:0000256" key="4">
    <source>
        <dbReference type="ARBA" id="ARBA00022475"/>
    </source>
</evidence>
<evidence type="ECO:0000256" key="12">
    <source>
        <dbReference type="ARBA" id="ARBA00022737"/>
    </source>
</evidence>
<keyword evidence="27" id="KW-1185">Reference proteome</keyword>
<dbReference type="InterPro" id="IPR013655">
    <property type="entry name" value="PAS_fold_3"/>
</dbReference>
<dbReference type="InterPro" id="IPR001610">
    <property type="entry name" value="PAC"/>
</dbReference>
<dbReference type="Gene3D" id="3.30.565.10">
    <property type="entry name" value="Histidine kinase-like ATPase, C-terminal domain"/>
    <property type="match status" value="1"/>
</dbReference>
<keyword evidence="9" id="KW-0288">FMN</keyword>
<dbReference type="Proteomes" id="UP001139477">
    <property type="component" value="Unassembled WGS sequence"/>
</dbReference>
<dbReference type="CDD" id="cd00130">
    <property type="entry name" value="PAS"/>
    <property type="match status" value="1"/>
</dbReference>
<dbReference type="PROSITE" id="PS50112">
    <property type="entry name" value="PAS"/>
    <property type="match status" value="1"/>
</dbReference>
<dbReference type="Pfam" id="PF05231">
    <property type="entry name" value="MASE1"/>
    <property type="match status" value="1"/>
</dbReference>
<dbReference type="InterPro" id="IPR036890">
    <property type="entry name" value="HATPase_C_sf"/>
</dbReference>
<dbReference type="GO" id="GO:0005524">
    <property type="term" value="F:ATP binding"/>
    <property type="evidence" value="ECO:0007669"/>
    <property type="project" value="UniProtKB-KW"/>
</dbReference>
<dbReference type="InterPro" id="IPR011102">
    <property type="entry name" value="Sig_transdc_His_kinase_HWE"/>
</dbReference>
<dbReference type="PANTHER" id="PTHR41523">
    <property type="entry name" value="TWO-COMPONENT SYSTEM SENSOR PROTEIN"/>
    <property type="match status" value="1"/>
</dbReference>
<keyword evidence="4" id="KW-1003">Cell membrane</keyword>
<evidence type="ECO:0000256" key="23">
    <source>
        <dbReference type="SAM" id="Phobius"/>
    </source>
</evidence>
<keyword evidence="7" id="KW-0716">Sensory transduction</keyword>
<dbReference type="Pfam" id="PF07536">
    <property type="entry name" value="HWE_HK"/>
    <property type="match status" value="1"/>
</dbReference>
<organism evidence="26 27">
    <name type="scientific">Limimaricola litoreus</name>
    <dbReference type="NCBI Taxonomy" id="2955316"/>
    <lineage>
        <taxon>Bacteria</taxon>
        <taxon>Pseudomonadati</taxon>
        <taxon>Pseudomonadota</taxon>
        <taxon>Alphaproteobacteria</taxon>
        <taxon>Rhodobacterales</taxon>
        <taxon>Paracoccaceae</taxon>
        <taxon>Limimaricola</taxon>
    </lineage>
</organism>
<dbReference type="GO" id="GO:0004673">
    <property type="term" value="F:protein histidine kinase activity"/>
    <property type="evidence" value="ECO:0007669"/>
    <property type="project" value="UniProtKB-EC"/>
</dbReference>
<dbReference type="PROSITE" id="PS50113">
    <property type="entry name" value="PAC"/>
    <property type="match status" value="1"/>
</dbReference>
<evidence type="ECO:0000256" key="7">
    <source>
        <dbReference type="ARBA" id="ARBA00022606"/>
    </source>
</evidence>
<evidence type="ECO:0000256" key="3">
    <source>
        <dbReference type="ARBA" id="ARBA00012438"/>
    </source>
</evidence>
<protein>
    <recommendedName>
        <fullName evidence="3">histidine kinase</fullName>
        <ecNumber evidence="3">2.7.13.3</ecNumber>
    </recommendedName>
</protein>
<keyword evidence="11 23" id="KW-0812">Transmembrane</keyword>
<evidence type="ECO:0000259" key="25">
    <source>
        <dbReference type="PROSITE" id="PS50113"/>
    </source>
</evidence>
<dbReference type="SUPFAM" id="SSF55874">
    <property type="entry name" value="ATPase domain of HSP90 chaperone/DNA topoisomerase II/histidine kinase"/>
    <property type="match status" value="1"/>
</dbReference>
<feature type="coiled-coil region" evidence="21">
    <location>
        <begin position="308"/>
        <end position="342"/>
    </location>
</feature>
<feature type="transmembrane region" description="Helical" evidence="23">
    <location>
        <begin position="212"/>
        <end position="238"/>
    </location>
</feature>
<evidence type="ECO:0000256" key="21">
    <source>
        <dbReference type="SAM" id="Coils"/>
    </source>
</evidence>
<evidence type="ECO:0000256" key="14">
    <source>
        <dbReference type="ARBA" id="ARBA00022777"/>
    </source>
</evidence>
<feature type="transmembrane region" description="Helical" evidence="23">
    <location>
        <begin position="31"/>
        <end position="50"/>
    </location>
</feature>
<dbReference type="SMART" id="SM00091">
    <property type="entry name" value="PAS"/>
    <property type="match status" value="1"/>
</dbReference>
<keyword evidence="10" id="KW-0808">Transferase</keyword>
<gene>
    <name evidence="26" type="ORF">NHG85_07845</name>
</gene>
<evidence type="ECO:0000256" key="15">
    <source>
        <dbReference type="ARBA" id="ARBA00022840"/>
    </source>
</evidence>
<dbReference type="PANTHER" id="PTHR41523:SF7">
    <property type="entry name" value="HISTIDINE KINASE"/>
    <property type="match status" value="1"/>
</dbReference>
<dbReference type="GO" id="GO:0005886">
    <property type="term" value="C:plasma membrane"/>
    <property type="evidence" value="ECO:0007669"/>
    <property type="project" value="UniProtKB-SubCell"/>
</dbReference>
<feature type="transmembrane region" description="Helical" evidence="23">
    <location>
        <begin position="250"/>
        <end position="270"/>
    </location>
</feature>
<comment type="catalytic activity">
    <reaction evidence="1">
        <text>ATP + protein L-histidine = ADP + protein N-phospho-L-histidine.</text>
        <dbReference type="EC" id="2.7.13.3"/>
    </reaction>
</comment>
<keyword evidence="20" id="KW-0675">Receptor</keyword>
<evidence type="ECO:0000256" key="1">
    <source>
        <dbReference type="ARBA" id="ARBA00000085"/>
    </source>
</evidence>
<keyword evidence="5" id="KW-0600">Photoreceptor protein</keyword>
<feature type="transmembrane region" description="Helical" evidence="23">
    <location>
        <begin position="178"/>
        <end position="200"/>
    </location>
</feature>
<keyword evidence="12" id="KW-0677">Repeat</keyword>
<evidence type="ECO:0000256" key="9">
    <source>
        <dbReference type="ARBA" id="ARBA00022643"/>
    </source>
</evidence>
<evidence type="ECO:0000256" key="8">
    <source>
        <dbReference type="ARBA" id="ARBA00022630"/>
    </source>
</evidence>
<dbReference type="Gene3D" id="3.30.450.20">
    <property type="entry name" value="PAS domain"/>
    <property type="match status" value="1"/>
</dbReference>
<dbReference type="RefSeq" id="WP_253331341.1">
    <property type="nucleotide sequence ID" value="NZ_JAMYXC010000117.1"/>
</dbReference>
<evidence type="ECO:0000256" key="19">
    <source>
        <dbReference type="ARBA" id="ARBA00023136"/>
    </source>
</evidence>
<evidence type="ECO:0000256" key="13">
    <source>
        <dbReference type="ARBA" id="ARBA00022741"/>
    </source>
</evidence>
<keyword evidence="17" id="KW-0157">Chromophore</keyword>
<dbReference type="EMBL" id="JAMYXC010000117">
    <property type="protein sequence ID" value="MCP1168438.1"/>
    <property type="molecule type" value="Genomic_DNA"/>
</dbReference>
<feature type="transmembrane region" description="Helical" evidence="23">
    <location>
        <begin position="290"/>
        <end position="308"/>
    </location>
</feature>
<dbReference type="SMART" id="SM00086">
    <property type="entry name" value="PAC"/>
    <property type="match status" value="1"/>
</dbReference>